<evidence type="ECO:0000313" key="2">
    <source>
        <dbReference type="EMBL" id="SIS74211.1"/>
    </source>
</evidence>
<dbReference type="Gene3D" id="2.40.70.10">
    <property type="entry name" value="Acid Proteases"/>
    <property type="match status" value="1"/>
</dbReference>
<dbReference type="Proteomes" id="UP000238314">
    <property type="component" value="Unassembled WGS sequence"/>
</dbReference>
<proteinExistence type="predicted"/>
<reference evidence="2" key="2">
    <citation type="submission" date="2017-01" db="EMBL/GenBank/DDBJ databases">
        <authorList>
            <person name="Mah S.A."/>
            <person name="Swanson W.J."/>
            <person name="Moy G.W."/>
            <person name="Vacquier V.D."/>
        </authorList>
    </citation>
    <scope>NUCLEOTIDE SEQUENCE [LARGE SCALE GENOMIC DNA]</scope>
    <source>
        <strain evidence="2">DSM 21068</strain>
    </source>
</reference>
<dbReference type="RefSeq" id="WP_076450785.1">
    <property type="nucleotide sequence ID" value="NZ_FTOJ01000002.1"/>
</dbReference>
<dbReference type="Proteomes" id="UP000186246">
    <property type="component" value="Unassembled WGS sequence"/>
</dbReference>
<organism evidence="2 3">
    <name type="scientific">Chryseobacterium piscicola</name>
    <dbReference type="NCBI Taxonomy" id="551459"/>
    <lineage>
        <taxon>Bacteria</taxon>
        <taxon>Pseudomonadati</taxon>
        <taxon>Bacteroidota</taxon>
        <taxon>Flavobacteriia</taxon>
        <taxon>Flavobacteriales</taxon>
        <taxon>Weeksellaceae</taxon>
        <taxon>Chryseobacterium group</taxon>
        <taxon>Chryseobacterium</taxon>
    </lineage>
</organism>
<reference evidence="1 4" key="1">
    <citation type="submission" date="2016-11" db="EMBL/GenBank/DDBJ databases">
        <title>Whole genomes of Flavobacteriaceae.</title>
        <authorList>
            <person name="Stine C."/>
            <person name="Li C."/>
            <person name="Tadesse D."/>
        </authorList>
    </citation>
    <scope>NUCLEOTIDE SEQUENCE [LARGE SCALE GENOMIC DNA]</scope>
    <source>
        <strain evidence="1 4">DSM 21068</strain>
    </source>
</reference>
<accession>A0A1N7LKD5</accession>
<dbReference type="STRING" id="551459.SAMN05421796_102390"/>
<evidence type="ECO:0000313" key="4">
    <source>
        <dbReference type="Proteomes" id="UP000238314"/>
    </source>
</evidence>
<reference evidence="3" key="3">
    <citation type="submission" date="2017-01" db="EMBL/GenBank/DDBJ databases">
        <authorList>
            <person name="Varghese N."/>
            <person name="Submissions S."/>
        </authorList>
    </citation>
    <scope>NUCLEOTIDE SEQUENCE [LARGE SCALE GENOMIC DNA]</scope>
    <source>
        <strain evidence="3">DSM 21068</strain>
    </source>
</reference>
<dbReference type="InterPro" id="IPR021109">
    <property type="entry name" value="Peptidase_aspartic_dom_sf"/>
</dbReference>
<name>A0A1N7LKD5_9FLAO</name>
<gene>
    <name evidence="1" type="ORF">B0A70_03245</name>
    <name evidence="2" type="ORF">SAMN05421796_102390</name>
</gene>
<dbReference type="AlphaFoldDB" id="A0A1N7LKD5"/>
<sequence length="282" mass="32552">MLNKSLIIIFLVGEFLYCTAQESIPFRLTKHNNIIIKTLVNEKDSLDLMFQIAMKDASISPERKRKADHIIFKDEISDGNTVQIANKKYENIRFFDNELTGHEADGKIGTGIFHGKIFKIDYDDNKFVIYNHTPDLKNYQPLQLFVENDQFYIVADNVIDGKQHEAYFLLQSGYSGGLMYSNEFADGKELDKNLKITNEKTMKNSAGQSVITKQGILPFLKIGNIVLKDVAAGFFTGDLKMQHKNYFAADLLKRFNWIFDADRKTVYIKKSKHFDEPYFKIK</sequence>
<evidence type="ECO:0000313" key="1">
    <source>
        <dbReference type="EMBL" id="PQA97688.1"/>
    </source>
</evidence>
<keyword evidence="4" id="KW-1185">Reference proteome</keyword>
<dbReference type="EMBL" id="MUGO01000002">
    <property type="protein sequence ID" value="PQA97688.1"/>
    <property type="molecule type" value="Genomic_DNA"/>
</dbReference>
<dbReference type="EMBL" id="FTOJ01000002">
    <property type="protein sequence ID" value="SIS74211.1"/>
    <property type="molecule type" value="Genomic_DNA"/>
</dbReference>
<dbReference type="OrthoDB" id="5166556at2"/>
<evidence type="ECO:0000313" key="3">
    <source>
        <dbReference type="Proteomes" id="UP000186246"/>
    </source>
</evidence>
<protein>
    <submittedName>
        <fullName evidence="2">Uncharacterized protein</fullName>
    </submittedName>
</protein>